<evidence type="ECO:0000256" key="2">
    <source>
        <dbReference type="ARBA" id="ARBA00022603"/>
    </source>
</evidence>
<dbReference type="AlphaFoldDB" id="A0A934TXE1"/>
<protein>
    <submittedName>
        <fullName evidence="8">Class I SAM-dependent methyltransferase</fullName>
    </submittedName>
</protein>
<name>A0A934TXE1_9BURK</name>
<reference evidence="8" key="1">
    <citation type="journal article" date="2012" name="J. Microbiol. Biotechnol.">
        <title>Ramlibacter ginsenosidimutans sp. nov., with ginsenoside-converting activity.</title>
        <authorList>
            <person name="Wang L."/>
            <person name="An D.S."/>
            <person name="Kim S.G."/>
            <person name="Jin F.X."/>
            <person name="Kim S.C."/>
            <person name="Lee S.T."/>
            <person name="Im W.T."/>
        </authorList>
    </citation>
    <scope>NUCLEOTIDE SEQUENCE</scope>
    <source>
        <strain evidence="8">KACC 17527</strain>
    </source>
</reference>
<organism evidence="8 9">
    <name type="scientific">Ramlibacter ginsenosidimutans</name>
    <dbReference type="NCBI Taxonomy" id="502333"/>
    <lineage>
        <taxon>Bacteria</taxon>
        <taxon>Pseudomonadati</taxon>
        <taxon>Pseudomonadota</taxon>
        <taxon>Betaproteobacteria</taxon>
        <taxon>Burkholderiales</taxon>
        <taxon>Comamonadaceae</taxon>
        <taxon>Ramlibacter</taxon>
    </lineage>
</organism>
<keyword evidence="9" id="KW-1185">Reference proteome</keyword>
<dbReference type="PANTHER" id="PTHR43667">
    <property type="entry name" value="CYCLOPROPANE-FATTY-ACYL-PHOSPHOLIPID SYNTHASE"/>
    <property type="match status" value="1"/>
</dbReference>
<evidence type="ECO:0000313" key="9">
    <source>
        <dbReference type="Proteomes" id="UP000630528"/>
    </source>
</evidence>
<keyword evidence="3" id="KW-0808">Transferase</keyword>
<dbReference type="RefSeq" id="WP_201175577.1">
    <property type="nucleotide sequence ID" value="NZ_JAEPWM010000009.1"/>
</dbReference>
<dbReference type="EMBL" id="JAEPWM010000009">
    <property type="protein sequence ID" value="MBK6008392.1"/>
    <property type="molecule type" value="Genomic_DNA"/>
</dbReference>
<evidence type="ECO:0000259" key="7">
    <source>
        <dbReference type="SMART" id="SM00828"/>
    </source>
</evidence>
<dbReference type="SUPFAM" id="SSF53335">
    <property type="entry name" value="S-adenosyl-L-methionine-dependent methyltransferases"/>
    <property type="match status" value="1"/>
</dbReference>
<evidence type="ECO:0000256" key="3">
    <source>
        <dbReference type="ARBA" id="ARBA00022679"/>
    </source>
</evidence>
<feature type="domain" description="Polyketide synthase-like methyltransferase" evidence="7">
    <location>
        <begin position="163"/>
        <end position="430"/>
    </location>
</feature>
<dbReference type="Proteomes" id="UP000630528">
    <property type="component" value="Unassembled WGS sequence"/>
</dbReference>
<evidence type="ECO:0000313" key="8">
    <source>
        <dbReference type="EMBL" id="MBK6008392.1"/>
    </source>
</evidence>
<dbReference type="GO" id="GO:0032259">
    <property type="term" value="P:methylation"/>
    <property type="evidence" value="ECO:0007669"/>
    <property type="project" value="UniProtKB-KW"/>
</dbReference>
<keyword evidence="4" id="KW-0949">S-adenosyl-L-methionine</keyword>
<evidence type="ECO:0000256" key="6">
    <source>
        <dbReference type="PIRSR" id="PIRSR003085-1"/>
    </source>
</evidence>
<feature type="active site" evidence="6">
    <location>
        <position position="403"/>
    </location>
</feature>
<sequence>MKTATPTLAHRVGALRTSAASANPIERAMEGFAARVLRSRLALLQHGQVTLVEGGRHETFGRASERCALHCTVHVRDRRFFAEVAFGGSVGAGESFMAGDWWTDDLTALVRILLVNREVLEGLDSGFSRLSEIARRLLHATARNTRTGSRRNIAAHYDIGNDFFERMLDPSMMYSCAFFERADMDLQQAQIAKLDRLCCKLDLQPGDHLLEIGTGWGALAIHAASRYGCRVTTTTISREQHALATERVRAAGLQDRITVLERDYRDLEGRYDKLVSVEMIEAVGHQYFDAFFRRCGELLAPGGTMVLQSITIADAQYEAARDSVDFIKRHIFPGCCIPSVGALVSSAARASALRVVDLEDIGPHYARTLALWRENLFANADALRARGYPDALLRMFDFYLSYCEGGFAERALGDVQFVLQDASRAVAPTPRV</sequence>
<dbReference type="InterPro" id="IPR029063">
    <property type="entry name" value="SAM-dependent_MTases_sf"/>
</dbReference>
<comment type="caution">
    <text evidence="8">The sequence shown here is derived from an EMBL/GenBank/DDBJ whole genome shotgun (WGS) entry which is preliminary data.</text>
</comment>
<gene>
    <name evidence="8" type="ORF">JJB11_19980</name>
</gene>
<dbReference type="GO" id="GO:0008168">
    <property type="term" value="F:methyltransferase activity"/>
    <property type="evidence" value="ECO:0007669"/>
    <property type="project" value="UniProtKB-KW"/>
</dbReference>
<comment type="similarity">
    <text evidence="1">Belongs to the CFA/CMAS family.</text>
</comment>
<keyword evidence="5" id="KW-0443">Lipid metabolism</keyword>
<dbReference type="PANTHER" id="PTHR43667:SF2">
    <property type="entry name" value="FATTY ACID C-METHYL TRANSFERASE"/>
    <property type="match status" value="1"/>
</dbReference>
<dbReference type="Gene3D" id="3.40.50.150">
    <property type="entry name" value="Vaccinia Virus protein VP39"/>
    <property type="match status" value="1"/>
</dbReference>
<accession>A0A934TXE1</accession>
<proteinExistence type="inferred from homology"/>
<dbReference type="SMART" id="SM00828">
    <property type="entry name" value="PKS_MT"/>
    <property type="match status" value="1"/>
</dbReference>
<dbReference type="CDD" id="cd02440">
    <property type="entry name" value="AdoMet_MTases"/>
    <property type="match status" value="1"/>
</dbReference>
<dbReference type="Pfam" id="PF02353">
    <property type="entry name" value="CMAS"/>
    <property type="match status" value="1"/>
</dbReference>
<dbReference type="InterPro" id="IPR020803">
    <property type="entry name" value="MeTfrase_dom"/>
</dbReference>
<keyword evidence="2 8" id="KW-0489">Methyltransferase</keyword>
<evidence type="ECO:0000256" key="4">
    <source>
        <dbReference type="ARBA" id="ARBA00022691"/>
    </source>
</evidence>
<dbReference type="PIRSF" id="PIRSF003085">
    <property type="entry name" value="CMAS"/>
    <property type="match status" value="1"/>
</dbReference>
<evidence type="ECO:0000256" key="1">
    <source>
        <dbReference type="ARBA" id="ARBA00010815"/>
    </source>
</evidence>
<evidence type="ECO:0000256" key="5">
    <source>
        <dbReference type="ARBA" id="ARBA00023098"/>
    </source>
</evidence>
<dbReference type="GO" id="GO:0008610">
    <property type="term" value="P:lipid biosynthetic process"/>
    <property type="evidence" value="ECO:0007669"/>
    <property type="project" value="InterPro"/>
</dbReference>
<dbReference type="InterPro" id="IPR050723">
    <property type="entry name" value="CFA/CMAS"/>
</dbReference>
<dbReference type="InterPro" id="IPR003333">
    <property type="entry name" value="CMAS"/>
</dbReference>
<reference evidence="8" key="2">
    <citation type="submission" date="2021-01" db="EMBL/GenBank/DDBJ databases">
        <authorList>
            <person name="Kang M."/>
        </authorList>
    </citation>
    <scope>NUCLEOTIDE SEQUENCE</scope>
    <source>
        <strain evidence="8">KACC 17527</strain>
    </source>
</reference>